<feature type="chain" id="PRO_5046697358" description="Nuclear transport factor 2 family protein" evidence="1">
    <location>
        <begin position="22"/>
        <end position="173"/>
    </location>
</feature>
<evidence type="ECO:0000313" key="3">
    <source>
        <dbReference type="Proteomes" id="UP000606600"/>
    </source>
</evidence>
<dbReference type="EMBL" id="JACWMY010000004">
    <property type="protein sequence ID" value="MBD1364052.1"/>
    <property type="molecule type" value="Genomic_DNA"/>
</dbReference>
<organism evidence="2 3">
    <name type="scientific">Mucilaginibacter pankratovii</name>
    <dbReference type="NCBI Taxonomy" id="2772110"/>
    <lineage>
        <taxon>Bacteria</taxon>
        <taxon>Pseudomonadati</taxon>
        <taxon>Bacteroidota</taxon>
        <taxon>Sphingobacteriia</taxon>
        <taxon>Sphingobacteriales</taxon>
        <taxon>Sphingobacteriaceae</taxon>
        <taxon>Mucilaginibacter</taxon>
    </lineage>
</organism>
<evidence type="ECO:0000256" key="1">
    <source>
        <dbReference type="SAM" id="SignalP"/>
    </source>
</evidence>
<keyword evidence="3" id="KW-1185">Reference proteome</keyword>
<dbReference type="Proteomes" id="UP000606600">
    <property type="component" value="Unassembled WGS sequence"/>
</dbReference>
<gene>
    <name evidence="2" type="ORF">IDJ77_09550</name>
</gene>
<dbReference type="RefSeq" id="WP_191188715.1">
    <property type="nucleotide sequence ID" value="NZ_JACWMY010000004.1"/>
</dbReference>
<reference evidence="2 3" key="1">
    <citation type="submission" date="2020-09" db="EMBL/GenBank/DDBJ databases">
        <title>Novel species of Mucilaginibacter isolated from a glacier on the Tibetan Plateau.</title>
        <authorList>
            <person name="Liu Q."/>
            <person name="Xin Y.-H."/>
        </authorList>
    </citation>
    <scope>NUCLEOTIDE SEQUENCE [LARGE SCALE GENOMIC DNA]</scope>
    <source>
        <strain evidence="2 3">ZT4R22</strain>
    </source>
</reference>
<evidence type="ECO:0000313" key="2">
    <source>
        <dbReference type="EMBL" id="MBD1364052.1"/>
    </source>
</evidence>
<name>A0ABR7WRY9_9SPHI</name>
<sequence>MRKILLIALFVTAALIRPASAQVLTKYGDNVGTLDGIMKAYYDVVTVKKGEMPSYQRDSCLHIPDPRVGYVMQKKDGSKALHYMTLPEYHQLSDASLAKEGFVEAEIARKVEKFGSIYHVWSTYESRTVAGGPVTARGINSIELYNDGKRFWLIAWYYDGESKTNPIPKEYLK</sequence>
<keyword evidence="1" id="KW-0732">Signal</keyword>
<comment type="caution">
    <text evidence="2">The sequence shown here is derived from an EMBL/GenBank/DDBJ whole genome shotgun (WGS) entry which is preliminary data.</text>
</comment>
<feature type="signal peptide" evidence="1">
    <location>
        <begin position="1"/>
        <end position="21"/>
    </location>
</feature>
<protein>
    <recommendedName>
        <fullName evidence="4">Nuclear transport factor 2 family protein</fullName>
    </recommendedName>
</protein>
<evidence type="ECO:0008006" key="4">
    <source>
        <dbReference type="Google" id="ProtNLM"/>
    </source>
</evidence>
<accession>A0ABR7WRY9</accession>
<proteinExistence type="predicted"/>